<dbReference type="EMBL" id="JAGYPE010000007">
    <property type="protein sequence ID" value="MBS4186541.1"/>
    <property type="molecule type" value="Genomic_DNA"/>
</dbReference>
<keyword evidence="1" id="KW-0812">Transmembrane</keyword>
<sequence>MKVGRILGVTVILVLILLFQWPKLKKNERKVKIAFFSLMVVNWGLAVLLVFFPEMPGPGQFIDFLYKSFKPFW</sequence>
<evidence type="ECO:0000256" key="1">
    <source>
        <dbReference type="SAM" id="Phobius"/>
    </source>
</evidence>
<keyword evidence="1" id="KW-0472">Membrane</keyword>
<proteinExistence type="predicted"/>
<feature type="transmembrane region" description="Helical" evidence="1">
    <location>
        <begin position="6"/>
        <end position="21"/>
    </location>
</feature>
<comment type="caution">
    <text evidence="2">The sequence shown here is derived from an EMBL/GenBank/DDBJ whole genome shotgun (WGS) entry which is preliminary data.</text>
</comment>
<feature type="transmembrane region" description="Helical" evidence="1">
    <location>
        <begin position="33"/>
        <end position="52"/>
    </location>
</feature>
<reference evidence="2" key="1">
    <citation type="submission" date="2021-05" db="EMBL/GenBank/DDBJ databases">
        <title>Novel Bacillus species.</title>
        <authorList>
            <person name="Liu G."/>
        </authorList>
    </citation>
    <scope>NUCLEOTIDE SEQUENCE</scope>
    <source>
        <strain evidence="2">FJAT-50051</strain>
    </source>
</reference>
<name>A0A942T7V0_9BACI</name>
<evidence type="ECO:0000313" key="2">
    <source>
        <dbReference type="EMBL" id="MBS4186541.1"/>
    </source>
</evidence>
<dbReference type="AlphaFoldDB" id="A0A942T7V0"/>
<keyword evidence="1" id="KW-1133">Transmembrane helix</keyword>
<gene>
    <name evidence="2" type="ORF">KHB02_34825</name>
</gene>
<organism evidence="2">
    <name type="scientific">Neobacillus citreus</name>
    <dbReference type="NCBI Taxonomy" id="2833578"/>
    <lineage>
        <taxon>Bacteria</taxon>
        <taxon>Bacillati</taxon>
        <taxon>Bacillota</taxon>
        <taxon>Bacilli</taxon>
        <taxon>Bacillales</taxon>
        <taxon>Bacillaceae</taxon>
        <taxon>Neobacillus</taxon>
    </lineage>
</organism>
<protein>
    <submittedName>
        <fullName evidence="2">Uncharacterized protein</fullName>
    </submittedName>
</protein>
<accession>A0A942T7V0</accession>